<dbReference type="EMBL" id="JAAALK010000290">
    <property type="protein sequence ID" value="KAG8047553.1"/>
    <property type="molecule type" value="Genomic_DNA"/>
</dbReference>
<organism evidence="1 2">
    <name type="scientific">Zizania palustris</name>
    <name type="common">Northern wild rice</name>
    <dbReference type="NCBI Taxonomy" id="103762"/>
    <lineage>
        <taxon>Eukaryota</taxon>
        <taxon>Viridiplantae</taxon>
        <taxon>Streptophyta</taxon>
        <taxon>Embryophyta</taxon>
        <taxon>Tracheophyta</taxon>
        <taxon>Spermatophyta</taxon>
        <taxon>Magnoliopsida</taxon>
        <taxon>Liliopsida</taxon>
        <taxon>Poales</taxon>
        <taxon>Poaceae</taxon>
        <taxon>BOP clade</taxon>
        <taxon>Oryzoideae</taxon>
        <taxon>Oryzeae</taxon>
        <taxon>Zizaniinae</taxon>
        <taxon>Zizania</taxon>
    </lineage>
</organism>
<accession>A0A8J5VHJ3</accession>
<reference evidence="1" key="2">
    <citation type="submission" date="2021-02" db="EMBL/GenBank/DDBJ databases">
        <authorList>
            <person name="Kimball J.A."/>
            <person name="Haas M.W."/>
            <person name="Macchietto M."/>
            <person name="Kono T."/>
            <person name="Duquette J."/>
            <person name="Shao M."/>
        </authorList>
    </citation>
    <scope>NUCLEOTIDE SEQUENCE</scope>
    <source>
        <tissue evidence="1">Fresh leaf tissue</tissue>
    </source>
</reference>
<dbReference type="AlphaFoldDB" id="A0A8J5VHJ3"/>
<dbReference type="Proteomes" id="UP000729402">
    <property type="component" value="Unassembled WGS sequence"/>
</dbReference>
<gene>
    <name evidence="1" type="ORF">GUJ93_ZPchr0008g12446</name>
</gene>
<sequence>MSHCLAAASVGARLRRIGQASSLLVMEAQRVWVCTEALPTQTQAGTEERWVLVRARVEARPAQASAHVEGRQAWEQARKEA</sequence>
<name>A0A8J5VHJ3_ZIZPA</name>
<evidence type="ECO:0000313" key="2">
    <source>
        <dbReference type="Proteomes" id="UP000729402"/>
    </source>
</evidence>
<keyword evidence="2" id="KW-1185">Reference proteome</keyword>
<proteinExistence type="predicted"/>
<comment type="caution">
    <text evidence="1">The sequence shown here is derived from an EMBL/GenBank/DDBJ whole genome shotgun (WGS) entry which is preliminary data.</text>
</comment>
<evidence type="ECO:0000313" key="1">
    <source>
        <dbReference type="EMBL" id="KAG8047553.1"/>
    </source>
</evidence>
<protein>
    <submittedName>
        <fullName evidence="1">Uncharacterized protein</fullName>
    </submittedName>
</protein>
<reference evidence="1" key="1">
    <citation type="journal article" date="2021" name="bioRxiv">
        <title>Whole Genome Assembly and Annotation of Northern Wild Rice, Zizania palustris L., Supports a Whole Genome Duplication in the Zizania Genus.</title>
        <authorList>
            <person name="Haas M."/>
            <person name="Kono T."/>
            <person name="Macchietto M."/>
            <person name="Millas R."/>
            <person name="McGilp L."/>
            <person name="Shao M."/>
            <person name="Duquette J."/>
            <person name="Hirsch C.N."/>
            <person name="Kimball J."/>
        </authorList>
    </citation>
    <scope>NUCLEOTIDE SEQUENCE</scope>
    <source>
        <tissue evidence="1">Fresh leaf tissue</tissue>
    </source>
</reference>